<dbReference type="Proteomes" id="UP001165586">
    <property type="component" value="Unassembled WGS sequence"/>
</dbReference>
<evidence type="ECO:0000256" key="1">
    <source>
        <dbReference type="SAM" id="SignalP"/>
    </source>
</evidence>
<sequence length="454" mass="48447">MFAHSTKRRRLAGVLLGGSVATVLALTGCAGPGGAAGTPTPKAVATQADIDAALQEDTTLQFWAWGPQYQAEVDAFMKEYPKVKVVLTNNGSNATEYTKLQNVIKAGSGIPDIAQIEYTALPQFAFGDSLVDMAEYGVASMEDKFSSSTWNQVNVNGGIYGLPQDAGPLAMFYRQDVFDQYGLTVPTTWEEYYETAEKLHAADPSKFMAADGGEAAFTNAMIWQAGGKPYAAEDTDVTVDLQDEGSLKWADMWTPLVQEDLVEQTPTFTPEWTSGLSAGKYATWVGGAWAAGTLQRRIPEAAGTWRVAPLPQYEAGDTASGEQGGSSSAVLDASENKLAAIGFVQWMSSADEAAKIWTDNGGFPAQAATLASDDWLNAEIPYFGGQQINQVFAASADGVLPGWQFLPFQAYADSVYSDTMGQAYASKGDLADGLKAWQGNIVDYGNSQGFSVNK</sequence>
<accession>A0ABT2GX27</accession>
<proteinExistence type="predicted"/>
<evidence type="ECO:0000313" key="2">
    <source>
        <dbReference type="EMBL" id="MCS5732512.1"/>
    </source>
</evidence>
<dbReference type="PANTHER" id="PTHR43649">
    <property type="entry name" value="ARABINOSE-BINDING PROTEIN-RELATED"/>
    <property type="match status" value="1"/>
</dbReference>
<organism evidence="2 3">
    <name type="scientific">Herbiconiux daphne</name>
    <dbReference type="NCBI Taxonomy" id="2970914"/>
    <lineage>
        <taxon>Bacteria</taxon>
        <taxon>Bacillati</taxon>
        <taxon>Actinomycetota</taxon>
        <taxon>Actinomycetes</taxon>
        <taxon>Micrococcales</taxon>
        <taxon>Microbacteriaceae</taxon>
        <taxon>Herbiconiux</taxon>
    </lineage>
</organism>
<evidence type="ECO:0000313" key="3">
    <source>
        <dbReference type="Proteomes" id="UP001165586"/>
    </source>
</evidence>
<feature type="signal peptide" evidence="1">
    <location>
        <begin position="1"/>
        <end position="25"/>
    </location>
</feature>
<dbReference type="InterPro" id="IPR050490">
    <property type="entry name" value="Bact_solute-bd_prot1"/>
</dbReference>
<dbReference type="SUPFAM" id="SSF53850">
    <property type="entry name" value="Periplasmic binding protein-like II"/>
    <property type="match status" value="1"/>
</dbReference>
<dbReference type="PANTHER" id="PTHR43649:SF14">
    <property type="entry name" value="BLR3389 PROTEIN"/>
    <property type="match status" value="1"/>
</dbReference>
<dbReference type="RefSeq" id="WP_259537143.1">
    <property type="nucleotide sequence ID" value="NZ_JANLCJ010000001.1"/>
</dbReference>
<keyword evidence="1" id="KW-0732">Signal</keyword>
<dbReference type="Pfam" id="PF01547">
    <property type="entry name" value="SBP_bac_1"/>
    <property type="match status" value="1"/>
</dbReference>
<reference evidence="2" key="1">
    <citation type="submission" date="2022-08" db="EMBL/GenBank/DDBJ databases">
        <authorList>
            <person name="Deng Y."/>
            <person name="Han X.-F."/>
            <person name="Zhang Y.-Q."/>
        </authorList>
    </citation>
    <scope>NUCLEOTIDE SEQUENCE</scope>
    <source>
        <strain evidence="2">CPCC 203386</strain>
    </source>
</reference>
<dbReference type="Gene3D" id="3.40.190.10">
    <property type="entry name" value="Periplasmic binding protein-like II"/>
    <property type="match status" value="1"/>
</dbReference>
<dbReference type="InterPro" id="IPR006059">
    <property type="entry name" value="SBP"/>
</dbReference>
<gene>
    <name evidence="2" type="ORF">N1032_01990</name>
</gene>
<keyword evidence="3" id="KW-1185">Reference proteome</keyword>
<dbReference type="PROSITE" id="PS51257">
    <property type="entry name" value="PROKAR_LIPOPROTEIN"/>
    <property type="match status" value="1"/>
</dbReference>
<dbReference type="EMBL" id="JANLCJ010000001">
    <property type="protein sequence ID" value="MCS5732512.1"/>
    <property type="molecule type" value="Genomic_DNA"/>
</dbReference>
<feature type="chain" id="PRO_5045131277" evidence="1">
    <location>
        <begin position="26"/>
        <end position="454"/>
    </location>
</feature>
<name>A0ABT2GX27_9MICO</name>
<comment type="caution">
    <text evidence="2">The sequence shown here is derived from an EMBL/GenBank/DDBJ whole genome shotgun (WGS) entry which is preliminary data.</text>
</comment>
<protein>
    <submittedName>
        <fullName evidence="2">Extracellular solute-binding protein</fullName>
    </submittedName>
</protein>